<name>A0ABN0YUK8_9ACTN</name>
<comment type="similarity">
    <text evidence="1">Belongs to the WrbA family.</text>
</comment>
<evidence type="ECO:0000259" key="2">
    <source>
        <dbReference type="PROSITE" id="PS50902"/>
    </source>
</evidence>
<accession>A0ABN0YUK8</accession>
<dbReference type="PANTHER" id="PTHR30546:SF23">
    <property type="entry name" value="FLAVOPROTEIN-LIKE PROTEIN YCP4-RELATED"/>
    <property type="match status" value="1"/>
</dbReference>
<dbReference type="InterPro" id="IPR005025">
    <property type="entry name" value="FMN_Rdtase-like_dom"/>
</dbReference>
<proteinExistence type="inferred from homology"/>
<dbReference type="Pfam" id="PF03358">
    <property type="entry name" value="FMN_red"/>
    <property type="match status" value="1"/>
</dbReference>
<dbReference type="NCBIfam" id="NF002999">
    <property type="entry name" value="PRK03767.1"/>
    <property type="match status" value="1"/>
</dbReference>
<comment type="caution">
    <text evidence="3">The sequence shown here is derived from an EMBL/GenBank/DDBJ whole genome shotgun (WGS) entry which is preliminary data.</text>
</comment>
<dbReference type="PROSITE" id="PS50902">
    <property type="entry name" value="FLAVODOXIN_LIKE"/>
    <property type="match status" value="1"/>
</dbReference>
<dbReference type="InterPro" id="IPR010089">
    <property type="entry name" value="Flavoprotein_WrbA-like"/>
</dbReference>
<protein>
    <submittedName>
        <fullName evidence="3">NAD(P)H:quinone oxidoreductase</fullName>
    </submittedName>
</protein>
<dbReference type="Proteomes" id="UP001500879">
    <property type="component" value="Unassembled WGS sequence"/>
</dbReference>
<dbReference type="NCBIfam" id="TIGR01755">
    <property type="entry name" value="flav_wrbA"/>
    <property type="match status" value="1"/>
</dbReference>
<keyword evidence="4" id="KW-1185">Reference proteome</keyword>
<dbReference type="InterPro" id="IPR029039">
    <property type="entry name" value="Flavoprotein-like_sf"/>
</dbReference>
<evidence type="ECO:0000313" key="4">
    <source>
        <dbReference type="Proteomes" id="UP001500879"/>
    </source>
</evidence>
<sequence length="205" mass="21405">MTNVAVIYYSSTGNIHKMAEAAAAEAEKAGAEVRLRKVAELAPRSAVESNPAWAAHTAATEDVPVATPDDLVWADAVLLGTPTRFGLPSAQLKQFLDSVGGVWAQGKLANKVVSSFTSTNNAHGGQESTILALNNTFYHWGAIIVPPGFTDPVQFEKANGNPYGASSVTHNQPGNVHPDNLAAVAYQARRATEIATALKAGLSAA</sequence>
<dbReference type="PANTHER" id="PTHR30546">
    <property type="entry name" value="FLAVODOXIN-RELATED PROTEIN WRBA-RELATED"/>
    <property type="match status" value="1"/>
</dbReference>
<dbReference type="SUPFAM" id="SSF52218">
    <property type="entry name" value="Flavoproteins"/>
    <property type="match status" value="1"/>
</dbReference>
<dbReference type="EMBL" id="BAAABX010000041">
    <property type="protein sequence ID" value="GAA0411039.1"/>
    <property type="molecule type" value="Genomic_DNA"/>
</dbReference>
<feature type="domain" description="Flavodoxin-like" evidence="2">
    <location>
        <begin position="4"/>
        <end position="168"/>
    </location>
</feature>
<organism evidence="3 4">
    <name type="scientific">Streptomyces luteireticuli</name>
    <dbReference type="NCBI Taxonomy" id="173858"/>
    <lineage>
        <taxon>Bacteria</taxon>
        <taxon>Bacillati</taxon>
        <taxon>Actinomycetota</taxon>
        <taxon>Actinomycetes</taxon>
        <taxon>Kitasatosporales</taxon>
        <taxon>Streptomycetaceae</taxon>
        <taxon>Streptomyces</taxon>
    </lineage>
</organism>
<dbReference type="RefSeq" id="WP_344025244.1">
    <property type="nucleotide sequence ID" value="NZ_BAAABX010000041.1"/>
</dbReference>
<dbReference type="Gene3D" id="3.40.50.360">
    <property type="match status" value="1"/>
</dbReference>
<reference evidence="3 4" key="1">
    <citation type="journal article" date="2019" name="Int. J. Syst. Evol. Microbiol.">
        <title>The Global Catalogue of Microorganisms (GCM) 10K type strain sequencing project: providing services to taxonomists for standard genome sequencing and annotation.</title>
        <authorList>
            <consortium name="The Broad Institute Genomics Platform"/>
            <consortium name="The Broad Institute Genome Sequencing Center for Infectious Disease"/>
            <person name="Wu L."/>
            <person name="Ma J."/>
        </authorList>
    </citation>
    <scope>NUCLEOTIDE SEQUENCE [LARGE SCALE GENOMIC DNA]</scope>
    <source>
        <strain evidence="3 4">JCM 4788</strain>
    </source>
</reference>
<dbReference type="InterPro" id="IPR008254">
    <property type="entry name" value="Flavodoxin/NO_synth"/>
</dbReference>
<evidence type="ECO:0000256" key="1">
    <source>
        <dbReference type="ARBA" id="ARBA00006961"/>
    </source>
</evidence>
<gene>
    <name evidence="3" type="primary">wrbA</name>
    <name evidence="3" type="ORF">GCM10010357_35140</name>
</gene>
<evidence type="ECO:0000313" key="3">
    <source>
        <dbReference type="EMBL" id="GAA0411039.1"/>
    </source>
</evidence>